<evidence type="ECO:0000313" key="4">
    <source>
        <dbReference type="Proteomes" id="UP001058124"/>
    </source>
</evidence>
<gene>
    <name evidence="3" type="ORF">SOASR030_26580</name>
</gene>
<reference evidence="3" key="1">
    <citation type="submission" date="2022-06" db="EMBL/GenBank/DDBJ databases">
        <title>Draft genome sequences of Leminorella grimontii str. JCM5902.</title>
        <authorList>
            <person name="Wakabayashi Y."/>
            <person name="Kojima K."/>
        </authorList>
    </citation>
    <scope>NUCLEOTIDE SEQUENCE</scope>
    <source>
        <strain evidence="3">JCM 5902</strain>
    </source>
</reference>
<dbReference type="InterPro" id="IPR009001">
    <property type="entry name" value="Transl_elong_EF1A/Init_IF2_C"/>
</dbReference>
<accession>A0AAV5N395</accession>
<dbReference type="AlphaFoldDB" id="A0AAV5N395"/>
<keyword evidence="4" id="KW-1185">Reference proteome</keyword>
<comment type="caution">
    <text evidence="3">The sequence shown here is derived from an EMBL/GenBank/DDBJ whole genome shotgun (WGS) entry which is preliminary data.</text>
</comment>
<evidence type="ECO:0000256" key="2">
    <source>
        <dbReference type="ARBA" id="ARBA00023134"/>
    </source>
</evidence>
<evidence type="ECO:0000256" key="1">
    <source>
        <dbReference type="ARBA" id="ARBA00022741"/>
    </source>
</evidence>
<protein>
    <submittedName>
        <fullName evidence="3">Uncharacterized protein</fullName>
    </submittedName>
</protein>
<dbReference type="Proteomes" id="UP001058124">
    <property type="component" value="Unassembled WGS sequence"/>
</dbReference>
<keyword evidence="1" id="KW-0547">Nucleotide-binding</keyword>
<dbReference type="GO" id="GO:0005525">
    <property type="term" value="F:GTP binding"/>
    <property type="evidence" value="ECO:0007669"/>
    <property type="project" value="UniProtKB-KW"/>
</dbReference>
<proteinExistence type="predicted"/>
<sequence>MSSIWLAAGTSMKMMRSITLGKIFIVTITFASWEYMKMSLNVGDEFEVRETGRIVGYGKVVTIF</sequence>
<dbReference type="Gene3D" id="2.40.30.10">
    <property type="entry name" value="Translation factors"/>
    <property type="match status" value="1"/>
</dbReference>
<organism evidence="3 4">
    <name type="scientific">Leminorella grimontii</name>
    <dbReference type="NCBI Taxonomy" id="82981"/>
    <lineage>
        <taxon>Bacteria</taxon>
        <taxon>Pseudomonadati</taxon>
        <taxon>Pseudomonadota</taxon>
        <taxon>Gammaproteobacteria</taxon>
        <taxon>Enterobacterales</taxon>
        <taxon>Budviciaceae</taxon>
        <taxon>Leminorella</taxon>
    </lineage>
</organism>
<dbReference type="EMBL" id="BRLH01000006">
    <property type="protein sequence ID" value="GKX56546.1"/>
    <property type="molecule type" value="Genomic_DNA"/>
</dbReference>
<dbReference type="SUPFAM" id="SSF50465">
    <property type="entry name" value="EF-Tu/eEF-1alpha/eIF2-gamma C-terminal domain"/>
    <property type="match status" value="1"/>
</dbReference>
<name>A0AAV5N395_9GAMM</name>
<evidence type="ECO:0000313" key="3">
    <source>
        <dbReference type="EMBL" id="GKX56546.1"/>
    </source>
</evidence>
<keyword evidence="2" id="KW-0342">GTP-binding</keyword>